<dbReference type="InterPro" id="IPR027450">
    <property type="entry name" value="AlkB-like"/>
</dbReference>
<comment type="subcellular location">
    <subcellularLocation>
        <location evidence="1">Nucleus</location>
    </subcellularLocation>
</comment>
<keyword evidence="4" id="KW-0223">Dioxygenase</keyword>
<dbReference type="GO" id="GO:0005634">
    <property type="term" value="C:nucleus"/>
    <property type="evidence" value="ECO:0007669"/>
    <property type="project" value="UniProtKB-SubCell"/>
</dbReference>
<evidence type="ECO:0000256" key="2">
    <source>
        <dbReference type="ARBA" id="ARBA00007879"/>
    </source>
</evidence>
<name>A0A4Z1PFC1_9PEZI</name>
<dbReference type="Gene3D" id="2.60.120.590">
    <property type="entry name" value="Alpha-ketoglutarate-dependent dioxygenase AlkB-like"/>
    <property type="match status" value="1"/>
</dbReference>
<dbReference type="AlphaFoldDB" id="A0A4Z1PFC1"/>
<evidence type="ECO:0000256" key="7">
    <source>
        <dbReference type="ARBA" id="ARBA00023242"/>
    </source>
</evidence>
<evidence type="ECO:0000256" key="6">
    <source>
        <dbReference type="ARBA" id="ARBA00023004"/>
    </source>
</evidence>
<dbReference type="GO" id="GO:0051213">
    <property type="term" value="F:dioxygenase activity"/>
    <property type="evidence" value="ECO:0007669"/>
    <property type="project" value="UniProtKB-KW"/>
</dbReference>
<evidence type="ECO:0000256" key="5">
    <source>
        <dbReference type="ARBA" id="ARBA00023002"/>
    </source>
</evidence>
<keyword evidence="5" id="KW-0560">Oxidoreductase</keyword>
<reference evidence="9 10" key="1">
    <citation type="submission" date="2019-04" db="EMBL/GenBank/DDBJ databases">
        <title>High contiguity whole genome sequence and gene annotation resource for two Venturia nashicola isolates.</title>
        <authorList>
            <person name="Prokchorchik M."/>
            <person name="Won K."/>
            <person name="Lee Y."/>
            <person name="Choi E.D."/>
            <person name="Segonzac C."/>
            <person name="Sohn K.H."/>
        </authorList>
    </citation>
    <scope>NUCLEOTIDE SEQUENCE [LARGE SCALE GENOMIC DNA]</scope>
    <source>
        <strain evidence="9 10">PRI2</strain>
    </source>
</reference>
<dbReference type="InterPro" id="IPR037151">
    <property type="entry name" value="AlkB-like_sf"/>
</dbReference>
<protein>
    <submittedName>
        <fullName evidence="9">Alkbh6 protein</fullName>
    </submittedName>
</protein>
<proteinExistence type="inferred from homology"/>
<dbReference type="InterPro" id="IPR032862">
    <property type="entry name" value="ALKBH6"/>
</dbReference>
<evidence type="ECO:0000313" key="10">
    <source>
        <dbReference type="Proteomes" id="UP000298493"/>
    </source>
</evidence>
<keyword evidence="3" id="KW-0479">Metal-binding</keyword>
<dbReference type="PANTHER" id="PTHR46030">
    <property type="entry name" value="ALPHA-KETOGLUTARATE-DEPENDENT DIOXYGENASE ALKB HOMOLOG 6"/>
    <property type="match status" value="1"/>
</dbReference>
<keyword evidence="10" id="KW-1185">Reference proteome</keyword>
<dbReference type="InterPro" id="IPR005123">
    <property type="entry name" value="Oxoglu/Fe-dep_dioxygenase_dom"/>
</dbReference>
<dbReference type="PANTHER" id="PTHR46030:SF1">
    <property type="entry name" value="ALPHA-KETOGLUTARATE-DEPENDENT DIOXYGENASE ALKB HOMOLOG 6"/>
    <property type="match status" value="1"/>
</dbReference>
<comment type="similarity">
    <text evidence="2">Belongs to the alkB family.</text>
</comment>
<evidence type="ECO:0000259" key="8">
    <source>
        <dbReference type="PROSITE" id="PS51471"/>
    </source>
</evidence>
<dbReference type="SUPFAM" id="SSF51197">
    <property type="entry name" value="Clavaminate synthase-like"/>
    <property type="match status" value="1"/>
</dbReference>
<evidence type="ECO:0000256" key="1">
    <source>
        <dbReference type="ARBA" id="ARBA00004123"/>
    </source>
</evidence>
<dbReference type="Proteomes" id="UP000298493">
    <property type="component" value="Unassembled WGS sequence"/>
</dbReference>
<keyword evidence="7" id="KW-0539">Nucleus</keyword>
<accession>A0A4Z1PFC1</accession>
<comment type="caution">
    <text evidence="9">The sequence shown here is derived from an EMBL/GenBank/DDBJ whole genome shotgun (WGS) entry which is preliminary data.</text>
</comment>
<gene>
    <name evidence="9" type="ORF">E6O75_ATG02396</name>
</gene>
<evidence type="ECO:0000256" key="3">
    <source>
        <dbReference type="ARBA" id="ARBA00022723"/>
    </source>
</evidence>
<dbReference type="PROSITE" id="PS51471">
    <property type="entry name" value="FE2OG_OXY"/>
    <property type="match status" value="1"/>
</dbReference>
<dbReference type="EMBL" id="SNSC02000005">
    <property type="protein sequence ID" value="TID24031.1"/>
    <property type="molecule type" value="Genomic_DNA"/>
</dbReference>
<evidence type="ECO:0000313" key="9">
    <source>
        <dbReference type="EMBL" id="TID24031.1"/>
    </source>
</evidence>
<evidence type="ECO:0000256" key="4">
    <source>
        <dbReference type="ARBA" id="ARBA00022964"/>
    </source>
</evidence>
<sequence length="259" mass="28611">MADPEPTLPNIPTNLSAYRIPNLPPSFYYIKNFLTEHEEAQILQKIPSQRWTHLSKRRLQAHPSTLTQKNTLIASPLPPYLTTSPPILARLSNTRVFQDSKHGAPNHVLINEYKPGEGIMPHEDGAAYSPVVATVSLGGVVCLEVKARFGKGGAGRGGEGEVDKEKEGGEERWRILQEPRSLLVTTGEAYVALLHGIEPVERDEGLAEETVVNWELLGDDTKARIQEAGGVNERRTRVSLTYRDVLKVSKIGLGILGRR</sequence>
<organism evidence="9 10">
    <name type="scientific">Venturia nashicola</name>
    <dbReference type="NCBI Taxonomy" id="86259"/>
    <lineage>
        <taxon>Eukaryota</taxon>
        <taxon>Fungi</taxon>
        <taxon>Dikarya</taxon>
        <taxon>Ascomycota</taxon>
        <taxon>Pezizomycotina</taxon>
        <taxon>Dothideomycetes</taxon>
        <taxon>Pleosporomycetidae</taxon>
        <taxon>Venturiales</taxon>
        <taxon>Venturiaceae</taxon>
        <taxon>Venturia</taxon>
    </lineage>
</organism>
<dbReference type="STRING" id="86259.A0A4Z1PFC1"/>
<dbReference type="Pfam" id="PF13532">
    <property type="entry name" value="2OG-FeII_Oxy_2"/>
    <property type="match status" value="1"/>
</dbReference>
<dbReference type="GO" id="GO:0046872">
    <property type="term" value="F:metal ion binding"/>
    <property type="evidence" value="ECO:0007669"/>
    <property type="project" value="UniProtKB-KW"/>
</dbReference>
<keyword evidence="6" id="KW-0408">Iron</keyword>
<feature type="domain" description="Fe2OG dioxygenase" evidence="8">
    <location>
        <begin position="104"/>
        <end position="246"/>
    </location>
</feature>